<evidence type="ECO:0000256" key="1">
    <source>
        <dbReference type="SAM" id="MobiDB-lite"/>
    </source>
</evidence>
<dbReference type="EMBL" id="JAGIZB010000007">
    <property type="protein sequence ID" value="MBP0445012.1"/>
    <property type="molecule type" value="Genomic_DNA"/>
</dbReference>
<gene>
    <name evidence="2" type="ORF">J8J14_09490</name>
</gene>
<sequence>MTLDQILALHPKGADAATLRTAITTAEEMQASLRLQADTAKAERERNLLTRSDKELQGLERDAVNAVLAADRIAALLPAMRADLAAAEGREALDDLRAEAGLLKEAFEALQRWQATEFVQIKAMIGTGFRLEEAARNAHAGFVLRLQDAYARQEVRDAGPLGVPVPSMPGNLPREAFPNWQ</sequence>
<evidence type="ECO:0000313" key="3">
    <source>
        <dbReference type="Proteomes" id="UP000681594"/>
    </source>
</evidence>
<feature type="region of interest" description="Disordered" evidence="1">
    <location>
        <begin position="160"/>
        <end position="181"/>
    </location>
</feature>
<protein>
    <submittedName>
        <fullName evidence="2">Uncharacterized protein</fullName>
    </submittedName>
</protein>
<organism evidence="2 3">
    <name type="scientific">Pararoseomonas baculiformis</name>
    <dbReference type="NCBI Taxonomy" id="2820812"/>
    <lineage>
        <taxon>Bacteria</taxon>
        <taxon>Pseudomonadati</taxon>
        <taxon>Pseudomonadota</taxon>
        <taxon>Alphaproteobacteria</taxon>
        <taxon>Acetobacterales</taxon>
        <taxon>Acetobacteraceae</taxon>
        <taxon>Pararoseomonas</taxon>
    </lineage>
</organism>
<reference evidence="2 3" key="1">
    <citation type="submission" date="2021-03" db="EMBL/GenBank/DDBJ databases">
        <authorList>
            <person name="So Y."/>
        </authorList>
    </citation>
    <scope>NUCLEOTIDE SEQUENCE [LARGE SCALE GENOMIC DNA]</scope>
    <source>
        <strain evidence="2 3">SSH11</strain>
    </source>
</reference>
<evidence type="ECO:0000313" key="2">
    <source>
        <dbReference type="EMBL" id="MBP0445012.1"/>
    </source>
</evidence>
<name>A0ABS4ADC7_9PROT</name>
<keyword evidence="3" id="KW-1185">Reference proteome</keyword>
<dbReference type="Proteomes" id="UP000681594">
    <property type="component" value="Unassembled WGS sequence"/>
</dbReference>
<dbReference type="RefSeq" id="WP_209379254.1">
    <property type="nucleotide sequence ID" value="NZ_JAGIZB010000007.1"/>
</dbReference>
<comment type="caution">
    <text evidence="2">The sequence shown here is derived from an EMBL/GenBank/DDBJ whole genome shotgun (WGS) entry which is preliminary data.</text>
</comment>
<accession>A0ABS4ADC7</accession>
<proteinExistence type="predicted"/>